<keyword evidence="4" id="KW-0378">Hydrolase</keyword>
<organism evidence="12 13">
    <name type="scientific">Ruminiclostridium papyrosolvens C7</name>
    <dbReference type="NCBI Taxonomy" id="1330534"/>
    <lineage>
        <taxon>Bacteria</taxon>
        <taxon>Bacillati</taxon>
        <taxon>Bacillota</taxon>
        <taxon>Clostridia</taxon>
        <taxon>Eubacteriales</taxon>
        <taxon>Oscillospiraceae</taxon>
        <taxon>Ruminiclostridium</taxon>
    </lineage>
</organism>
<dbReference type="GO" id="GO:0030246">
    <property type="term" value="F:carbohydrate binding"/>
    <property type="evidence" value="ECO:0007669"/>
    <property type="project" value="InterPro"/>
</dbReference>
<dbReference type="GO" id="GO:0030245">
    <property type="term" value="P:cellulose catabolic process"/>
    <property type="evidence" value="ECO:0007669"/>
    <property type="project" value="UniProtKB-KW"/>
</dbReference>
<comment type="catalytic activity">
    <reaction evidence="1">
        <text>Endohydrolysis of (1-&gt;4)-beta-D-glucosidic linkages in cellulose, lichenin and cereal beta-D-glucans.</text>
        <dbReference type="EC" id="3.2.1.4"/>
    </reaction>
</comment>
<feature type="domain" description="CBM6" evidence="10">
    <location>
        <begin position="293"/>
        <end position="416"/>
    </location>
</feature>
<dbReference type="InterPro" id="IPR029058">
    <property type="entry name" value="AB_hydrolase_fold"/>
</dbReference>
<dbReference type="EC" id="3.2.1.4" evidence="2"/>
<keyword evidence="9" id="KW-0812">Transmembrane</keyword>
<dbReference type="PROSITE" id="PS51175">
    <property type="entry name" value="CBM6"/>
    <property type="match status" value="1"/>
</dbReference>
<dbReference type="Pfam" id="PF00404">
    <property type="entry name" value="Dockerin_1"/>
    <property type="match status" value="1"/>
</dbReference>
<dbReference type="InterPro" id="IPR050583">
    <property type="entry name" value="Mycobacterial_A85_antigen"/>
</dbReference>
<feature type="domain" description="Dockerin" evidence="11">
    <location>
        <begin position="420"/>
        <end position="486"/>
    </location>
</feature>
<dbReference type="Gene3D" id="3.40.50.1820">
    <property type="entry name" value="alpha/beta hydrolase"/>
    <property type="match status" value="1"/>
</dbReference>
<dbReference type="CDD" id="cd04084">
    <property type="entry name" value="CBM6_xylanase-like"/>
    <property type="match status" value="1"/>
</dbReference>
<dbReference type="Proteomes" id="UP000016860">
    <property type="component" value="Unassembled WGS sequence"/>
</dbReference>
<dbReference type="PROSITE" id="PS00018">
    <property type="entry name" value="EF_HAND_1"/>
    <property type="match status" value="2"/>
</dbReference>
<dbReference type="PANTHER" id="PTHR48098">
    <property type="entry name" value="ENTEROCHELIN ESTERASE-RELATED"/>
    <property type="match status" value="1"/>
</dbReference>
<keyword evidence="9" id="KW-0472">Membrane</keyword>
<comment type="caution">
    <text evidence="12">The sequence shown here is derived from an EMBL/GenBank/DDBJ whole genome shotgun (WGS) entry which is preliminary data.</text>
</comment>
<dbReference type="SUPFAM" id="SSF63446">
    <property type="entry name" value="Type I dockerin domain"/>
    <property type="match status" value="1"/>
</dbReference>
<protein>
    <recommendedName>
        <fullName evidence="2">cellulase</fullName>
        <ecNumber evidence="2">3.2.1.4</ecNumber>
    </recommendedName>
</protein>
<dbReference type="Pfam" id="PF00756">
    <property type="entry name" value="Esterase"/>
    <property type="match status" value="1"/>
</dbReference>
<dbReference type="SMART" id="SM00606">
    <property type="entry name" value="CBD_IV"/>
    <property type="match status" value="1"/>
</dbReference>
<dbReference type="STRING" id="1330534.L323_17740"/>
<dbReference type="InterPro" id="IPR036439">
    <property type="entry name" value="Dockerin_dom_sf"/>
</dbReference>
<dbReference type="GO" id="GO:0016747">
    <property type="term" value="F:acyltransferase activity, transferring groups other than amino-acyl groups"/>
    <property type="evidence" value="ECO:0007669"/>
    <property type="project" value="TreeGrafter"/>
</dbReference>
<dbReference type="CDD" id="cd14256">
    <property type="entry name" value="Dockerin_I"/>
    <property type="match status" value="1"/>
</dbReference>
<keyword evidence="5" id="KW-0136">Cellulose degradation</keyword>
<evidence type="ECO:0000256" key="9">
    <source>
        <dbReference type="SAM" id="Phobius"/>
    </source>
</evidence>
<dbReference type="GO" id="GO:0008810">
    <property type="term" value="F:cellulase activity"/>
    <property type="evidence" value="ECO:0007669"/>
    <property type="project" value="UniProtKB-EC"/>
</dbReference>
<dbReference type="AlphaFoldDB" id="U4QZ64"/>
<evidence type="ECO:0000256" key="1">
    <source>
        <dbReference type="ARBA" id="ARBA00000966"/>
    </source>
</evidence>
<evidence type="ECO:0000259" key="11">
    <source>
        <dbReference type="PROSITE" id="PS51766"/>
    </source>
</evidence>
<keyword evidence="3" id="KW-0732">Signal</keyword>
<dbReference type="InterPro" id="IPR005084">
    <property type="entry name" value="CBM6"/>
</dbReference>
<keyword evidence="7" id="KW-0326">Glycosidase</keyword>
<dbReference type="OrthoDB" id="9777383at2"/>
<proteinExistence type="predicted"/>
<keyword evidence="8" id="KW-0624">Polysaccharide degradation</keyword>
<dbReference type="SUPFAM" id="SSF53474">
    <property type="entry name" value="alpha/beta-Hydrolases"/>
    <property type="match status" value="1"/>
</dbReference>
<dbReference type="InterPro" id="IPR018247">
    <property type="entry name" value="EF_Hand_1_Ca_BS"/>
</dbReference>
<sequence length="490" mass="53341">MIKKLTITIALCVIMIFSCTIPLFAGQNRTITADPPAGFLNYRANIPHGSYSAVTYYSNSEKKNRTMGVYLPPNYSQSKTYNIIYFLHGGGGTYKEGYDYCRPDIMMDNLLADGKMDPVIVVMPDYNSPALANGFEQEMINSIIPYMESKYSVIKNKDGRALCGYSMGGIHTIDIGSKHYDTFSYLGCFSGATDTTSDGPQFSAIYNNPTATNQQIKTLMLSCGTEDFYGIYAKTVAVHNGLTQRGIDHLYHYCGGSHDATFWSKTLYHFAINIFGRIDGKSNATPVERDAFTKLEAESYNDQSGVQTETCNEGGSAIGYIENGDYALYNNVNFGSGATSFKARVSSATSGGKIEIRLDSATGTLVGTCPVAGTGDWQTFSDVECNISGVSGKHDLYLKFTGDSGYLFNLNWFTFTEESNTVKLGDLNADGQIDAIDFQIVKKHLLGLGTIENTKVADLDANGTVDALDLLLLKQYLLGTITVFPGQGAA</sequence>
<dbReference type="PROSITE" id="PS51257">
    <property type="entry name" value="PROKAR_LIPOPROTEIN"/>
    <property type="match status" value="1"/>
</dbReference>
<feature type="transmembrane region" description="Helical" evidence="9">
    <location>
        <begin position="7"/>
        <end position="25"/>
    </location>
</feature>
<evidence type="ECO:0000313" key="12">
    <source>
        <dbReference type="EMBL" id="EPR09373.1"/>
    </source>
</evidence>
<keyword evidence="9" id="KW-1133">Transmembrane helix</keyword>
<dbReference type="InterPro" id="IPR016134">
    <property type="entry name" value="Dockerin_dom"/>
</dbReference>
<name>U4QZ64_9FIRM</name>
<dbReference type="InterPro" id="IPR000801">
    <property type="entry name" value="Esterase-like"/>
</dbReference>
<dbReference type="PROSITE" id="PS51766">
    <property type="entry name" value="DOCKERIN"/>
    <property type="match status" value="1"/>
</dbReference>
<evidence type="ECO:0000259" key="10">
    <source>
        <dbReference type="PROSITE" id="PS51175"/>
    </source>
</evidence>
<keyword evidence="6" id="KW-0119">Carbohydrate metabolism</keyword>
<reference evidence="12 13" key="1">
    <citation type="journal article" date="2013" name="Genome Announc.">
        <title>Draft Genome Sequence of the Cellulolytic Bacterium Clostridium papyrosolvens C7 (ATCC 700395).</title>
        <authorList>
            <person name="Zepeda V."/>
            <person name="Dassa B."/>
            <person name="Borovok I."/>
            <person name="Lamed R."/>
            <person name="Bayer E.A."/>
            <person name="Cate J.H."/>
        </authorList>
    </citation>
    <scope>NUCLEOTIDE SEQUENCE [LARGE SCALE GENOMIC DNA]</scope>
    <source>
        <strain evidence="12 13">C7</strain>
    </source>
</reference>
<evidence type="ECO:0000256" key="8">
    <source>
        <dbReference type="ARBA" id="ARBA00023326"/>
    </source>
</evidence>
<dbReference type="Gene3D" id="2.60.120.260">
    <property type="entry name" value="Galactose-binding domain-like"/>
    <property type="match status" value="1"/>
</dbReference>
<gene>
    <name evidence="12" type="ORF">L323_17740</name>
</gene>
<dbReference type="PANTHER" id="PTHR48098:SF1">
    <property type="entry name" value="DIACYLGLYCEROL ACYLTRANSFERASE_MYCOLYLTRANSFERASE AG85A"/>
    <property type="match status" value="1"/>
</dbReference>
<dbReference type="EMBL" id="ATAY01000088">
    <property type="protein sequence ID" value="EPR09373.1"/>
    <property type="molecule type" value="Genomic_DNA"/>
</dbReference>
<evidence type="ECO:0000313" key="13">
    <source>
        <dbReference type="Proteomes" id="UP000016860"/>
    </source>
</evidence>
<dbReference type="InterPro" id="IPR006584">
    <property type="entry name" value="Cellulose-bd_IV"/>
</dbReference>
<dbReference type="Gene3D" id="1.10.1330.10">
    <property type="entry name" value="Dockerin domain"/>
    <property type="match status" value="1"/>
</dbReference>
<evidence type="ECO:0000256" key="4">
    <source>
        <dbReference type="ARBA" id="ARBA00022801"/>
    </source>
</evidence>
<evidence type="ECO:0000256" key="6">
    <source>
        <dbReference type="ARBA" id="ARBA00023277"/>
    </source>
</evidence>
<dbReference type="InterPro" id="IPR008979">
    <property type="entry name" value="Galactose-bd-like_sf"/>
</dbReference>
<evidence type="ECO:0000256" key="3">
    <source>
        <dbReference type="ARBA" id="ARBA00022729"/>
    </source>
</evidence>
<accession>U4QZ64</accession>
<dbReference type="InterPro" id="IPR002105">
    <property type="entry name" value="Dockerin_1_rpt"/>
</dbReference>
<dbReference type="PATRIC" id="fig|1330534.3.peg.3525"/>
<dbReference type="RefSeq" id="WP_020816934.1">
    <property type="nucleotide sequence ID" value="NZ_ATAY01000088.1"/>
</dbReference>
<dbReference type="SUPFAM" id="SSF49785">
    <property type="entry name" value="Galactose-binding domain-like"/>
    <property type="match status" value="1"/>
</dbReference>
<dbReference type="Pfam" id="PF03422">
    <property type="entry name" value="CBM_6"/>
    <property type="match status" value="1"/>
</dbReference>
<evidence type="ECO:0000256" key="5">
    <source>
        <dbReference type="ARBA" id="ARBA00023001"/>
    </source>
</evidence>
<evidence type="ECO:0000256" key="2">
    <source>
        <dbReference type="ARBA" id="ARBA00012601"/>
    </source>
</evidence>
<evidence type="ECO:0000256" key="7">
    <source>
        <dbReference type="ARBA" id="ARBA00023295"/>
    </source>
</evidence>